<organism evidence="14 15">
    <name type="scientific">Candidatus Amunia macphersoniae</name>
    <dbReference type="NCBI Taxonomy" id="3127014"/>
    <lineage>
        <taxon>Bacteria</taxon>
        <taxon>Bacillati</taxon>
        <taxon>Candidatus Dormiibacterota</taxon>
        <taxon>Candidatus Dormibacteria</taxon>
        <taxon>Candidatus Aeolococcales</taxon>
        <taxon>Candidatus Aeolococcaceae</taxon>
        <taxon>Candidatus Amunia</taxon>
    </lineage>
</organism>
<proteinExistence type="inferred from homology"/>
<comment type="similarity">
    <text evidence="3">Belongs to the glycosyltransferase 2 family.</text>
</comment>
<keyword evidence="11" id="KW-0472">Membrane</keyword>
<dbReference type="GO" id="GO:0004581">
    <property type="term" value="F:dolichyl-phosphate beta-glucosyltransferase activity"/>
    <property type="evidence" value="ECO:0007669"/>
    <property type="project" value="UniProtKB-EC"/>
</dbReference>
<reference evidence="14 15" key="1">
    <citation type="submission" date="2020-10" db="EMBL/GenBank/DDBJ databases">
        <title>Ca. Dormibacterota MAGs.</title>
        <authorList>
            <person name="Montgomery K."/>
        </authorList>
    </citation>
    <scope>NUCLEOTIDE SEQUENCE [LARGE SCALE GENOMIC DNA]</scope>
    <source>
        <strain evidence="14">Mitchell_Peninsula_5</strain>
    </source>
</reference>
<keyword evidence="10" id="KW-1133">Transmembrane helix</keyword>
<dbReference type="SUPFAM" id="SSF53448">
    <property type="entry name" value="Nucleotide-diphospho-sugar transferases"/>
    <property type="match status" value="1"/>
</dbReference>
<keyword evidence="9" id="KW-0735">Signal-anchor</keyword>
<gene>
    <name evidence="14" type="ORF">JF887_11375</name>
</gene>
<evidence type="ECO:0000256" key="7">
    <source>
        <dbReference type="ARBA" id="ARBA00022692"/>
    </source>
</evidence>
<name>A0A934NAD1_9BACT</name>
<evidence type="ECO:0000313" key="15">
    <source>
        <dbReference type="Proteomes" id="UP000614410"/>
    </source>
</evidence>
<dbReference type="PANTHER" id="PTHR10859">
    <property type="entry name" value="GLYCOSYL TRANSFERASE"/>
    <property type="match status" value="1"/>
</dbReference>
<comment type="pathway">
    <text evidence="2">Protein modification; protein glycosylation.</text>
</comment>
<evidence type="ECO:0000256" key="10">
    <source>
        <dbReference type="ARBA" id="ARBA00022989"/>
    </source>
</evidence>
<dbReference type="GO" id="GO:0006487">
    <property type="term" value="P:protein N-linked glycosylation"/>
    <property type="evidence" value="ECO:0007669"/>
    <property type="project" value="TreeGrafter"/>
</dbReference>
<evidence type="ECO:0000256" key="1">
    <source>
        <dbReference type="ARBA" id="ARBA00004389"/>
    </source>
</evidence>
<dbReference type="PANTHER" id="PTHR10859:SF91">
    <property type="entry name" value="DOLICHYL-PHOSPHATE BETA-GLUCOSYLTRANSFERASE"/>
    <property type="match status" value="1"/>
</dbReference>
<evidence type="ECO:0000256" key="9">
    <source>
        <dbReference type="ARBA" id="ARBA00022968"/>
    </source>
</evidence>
<dbReference type="AlphaFoldDB" id="A0A934NAD1"/>
<evidence type="ECO:0000256" key="4">
    <source>
        <dbReference type="ARBA" id="ARBA00012583"/>
    </source>
</evidence>
<dbReference type="EMBL" id="JAEKNN010000054">
    <property type="protein sequence ID" value="MBJ7610012.1"/>
    <property type="molecule type" value="Genomic_DNA"/>
</dbReference>
<keyword evidence="5" id="KW-0328">Glycosyltransferase</keyword>
<dbReference type="CDD" id="cd04188">
    <property type="entry name" value="DPG_synthase"/>
    <property type="match status" value="1"/>
</dbReference>
<evidence type="ECO:0000256" key="5">
    <source>
        <dbReference type="ARBA" id="ARBA00022676"/>
    </source>
</evidence>
<comment type="subcellular location">
    <subcellularLocation>
        <location evidence="1">Endoplasmic reticulum membrane</location>
        <topology evidence="1">Single-pass membrane protein</topology>
    </subcellularLocation>
</comment>
<evidence type="ECO:0000313" key="14">
    <source>
        <dbReference type="EMBL" id="MBJ7610012.1"/>
    </source>
</evidence>
<feature type="domain" description="Glycosyltransferase 2-like" evidence="13">
    <location>
        <begin position="3"/>
        <end position="167"/>
    </location>
</feature>
<comment type="catalytic activity">
    <reaction evidence="12">
        <text>a di-trans,poly-cis-dolichyl phosphate + UDP-alpha-D-glucose = a di-trans,poly-cis-dolichyl beta-D-glucosyl phosphate + UDP</text>
        <dbReference type="Rhea" id="RHEA:15401"/>
        <dbReference type="Rhea" id="RHEA-COMP:19498"/>
        <dbReference type="Rhea" id="RHEA-COMP:19502"/>
        <dbReference type="ChEBI" id="CHEBI:57525"/>
        <dbReference type="ChEBI" id="CHEBI:57683"/>
        <dbReference type="ChEBI" id="CHEBI:58223"/>
        <dbReference type="ChEBI" id="CHEBI:58885"/>
        <dbReference type="EC" id="2.4.1.117"/>
    </reaction>
    <physiologicalReaction direction="left-to-right" evidence="12">
        <dbReference type="Rhea" id="RHEA:15402"/>
    </physiologicalReaction>
</comment>
<dbReference type="EC" id="2.4.1.117" evidence="4"/>
<dbReference type="Pfam" id="PF00535">
    <property type="entry name" value="Glycos_transf_2"/>
    <property type="match status" value="1"/>
</dbReference>
<dbReference type="Proteomes" id="UP000614410">
    <property type="component" value="Unassembled WGS sequence"/>
</dbReference>
<dbReference type="InterPro" id="IPR029044">
    <property type="entry name" value="Nucleotide-diphossugar_trans"/>
</dbReference>
<protein>
    <recommendedName>
        <fullName evidence="4">dolichyl-phosphate beta-glucosyltransferase</fullName>
        <ecNumber evidence="4">2.4.1.117</ecNumber>
    </recommendedName>
</protein>
<evidence type="ECO:0000256" key="8">
    <source>
        <dbReference type="ARBA" id="ARBA00022824"/>
    </source>
</evidence>
<keyword evidence="7" id="KW-0812">Transmembrane</keyword>
<keyword evidence="8" id="KW-0256">Endoplasmic reticulum</keyword>
<evidence type="ECO:0000256" key="6">
    <source>
        <dbReference type="ARBA" id="ARBA00022679"/>
    </source>
</evidence>
<evidence type="ECO:0000256" key="12">
    <source>
        <dbReference type="ARBA" id="ARBA00045097"/>
    </source>
</evidence>
<evidence type="ECO:0000256" key="2">
    <source>
        <dbReference type="ARBA" id="ARBA00004922"/>
    </source>
</evidence>
<dbReference type="InterPro" id="IPR001173">
    <property type="entry name" value="Glyco_trans_2-like"/>
</dbReference>
<dbReference type="Gene3D" id="3.90.550.10">
    <property type="entry name" value="Spore Coat Polysaccharide Biosynthesis Protein SpsA, Chain A"/>
    <property type="match status" value="1"/>
</dbReference>
<evidence type="ECO:0000256" key="3">
    <source>
        <dbReference type="ARBA" id="ARBA00006739"/>
    </source>
</evidence>
<evidence type="ECO:0000256" key="11">
    <source>
        <dbReference type="ARBA" id="ARBA00023136"/>
    </source>
</evidence>
<keyword evidence="6" id="KW-0808">Transferase</keyword>
<accession>A0A934NAD1</accession>
<evidence type="ECO:0000259" key="13">
    <source>
        <dbReference type="Pfam" id="PF00535"/>
    </source>
</evidence>
<sequence length="247" mass="27126">MISLVIPAYDERQRLPDTLARAREYFDHAGEEYEVIVADDGSTDGTVEFVESVLGHWPQLTLVALGRNQGKGAAVRAGMLAARGEHRAFSDADLSTPIEELPRLRQRLGGRCEVAIASRAVAGATIGVHQPGLREMMGRNYNRLVQVMVLPGLHDTQCGFKVFTAKAAVACFEPMRTRGFGFDAEALVLARRQGWEIAEVPVRWDHREASRVSAMRDSGLVLLDLVKLRLRRRRPPGAGCAPGTRTG</sequence>
<comment type="caution">
    <text evidence="14">The sequence shown here is derived from an EMBL/GenBank/DDBJ whole genome shotgun (WGS) entry which is preliminary data.</text>
</comment>
<dbReference type="InterPro" id="IPR035518">
    <property type="entry name" value="DPG_synthase"/>
</dbReference>